<organism evidence="1 2">
    <name type="scientific">Curvularia kusanoi</name>
    <name type="common">Cochliobolus kusanoi</name>
    <dbReference type="NCBI Taxonomy" id="90978"/>
    <lineage>
        <taxon>Eukaryota</taxon>
        <taxon>Fungi</taxon>
        <taxon>Dikarya</taxon>
        <taxon>Ascomycota</taxon>
        <taxon>Pezizomycotina</taxon>
        <taxon>Dothideomycetes</taxon>
        <taxon>Pleosporomycetidae</taxon>
        <taxon>Pleosporales</taxon>
        <taxon>Pleosporineae</taxon>
        <taxon>Pleosporaceae</taxon>
        <taxon>Curvularia</taxon>
    </lineage>
</organism>
<accession>A0A9P4W8K3</accession>
<sequence length="143" mass="16188">MSAVFGLESNAARSCLQRRIAGGRYQAYNIAYLFGKEDWVTKLKSGSLDEEYRWAYHTPVNIFIGHNIQALVRYIDSTELLEIAAATENDTVLPFLKSLLGLEPDQLISLQDIRNDFLGQAPPWIELPPQTAREITDLLDKSF</sequence>
<proteinExistence type="predicted"/>
<reference evidence="1" key="1">
    <citation type="submission" date="2019-04" db="EMBL/GenBank/DDBJ databases">
        <title>Sequencing of skin fungus with MAO and IRED activity.</title>
        <authorList>
            <person name="Marsaioli A.J."/>
            <person name="Bonatto J.M.C."/>
            <person name="Reis Junior O."/>
        </authorList>
    </citation>
    <scope>NUCLEOTIDE SEQUENCE</scope>
    <source>
        <strain evidence="1">30M1</strain>
    </source>
</reference>
<name>A0A9P4W8K3_CURKU</name>
<comment type="caution">
    <text evidence="1">The sequence shown here is derived from an EMBL/GenBank/DDBJ whole genome shotgun (WGS) entry which is preliminary data.</text>
</comment>
<gene>
    <name evidence="1" type="ORF">E8E13_006171</name>
</gene>
<evidence type="ECO:0000313" key="1">
    <source>
        <dbReference type="EMBL" id="KAF2997960.1"/>
    </source>
</evidence>
<keyword evidence="2" id="KW-1185">Reference proteome</keyword>
<protein>
    <submittedName>
        <fullName evidence="1">Uncharacterized protein</fullName>
    </submittedName>
</protein>
<dbReference type="EMBL" id="SWKU01000021">
    <property type="protein sequence ID" value="KAF2997960.1"/>
    <property type="molecule type" value="Genomic_DNA"/>
</dbReference>
<dbReference type="OrthoDB" id="10594338at2759"/>
<dbReference type="AlphaFoldDB" id="A0A9P4W8K3"/>
<evidence type="ECO:0000313" key="2">
    <source>
        <dbReference type="Proteomes" id="UP000801428"/>
    </source>
</evidence>
<dbReference type="Proteomes" id="UP000801428">
    <property type="component" value="Unassembled WGS sequence"/>
</dbReference>